<dbReference type="AlphaFoldDB" id="A0A2A9EB26"/>
<evidence type="ECO:0000256" key="5">
    <source>
        <dbReference type="ARBA" id="ARBA00023136"/>
    </source>
</evidence>
<feature type="transmembrane region" description="Helical" evidence="6">
    <location>
        <begin position="6"/>
        <end position="26"/>
    </location>
</feature>
<evidence type="ECO:0000256" key="1">
    <source>
        <dbReference type="ARBA" id="ARBA00004651"/>
    </source>
</evidence>
<evidence type="ECO:0000256" key="3">
    <source>
        <dbReference type="ARBA" id="ARBA00022692"/>
    </source>
</evidence>
<evidence type="ECO:0000256" key="2">
    <source>
        <dbReference type="ARBA" id="ARBA00022475"/>
    </source>
</evidence>
<evidence type="ECO:0000313" key="8">
    <source>
        <dbReference type="EMBL" id="PFG36094.1"/>
    </source>
</evidence>
<keyword evidence="2" id="KW-1003">Cell membrane</keyword>
<evidence type="ECO:0000256" key="6">
    <source>
        <dbReference type="SAM" id="Phobius"/>
    </source>
</evidence>
<evidence type="ECO:0000313" key="9">
    <source>
        <dbReference type="Proteomes" id="UP000221394"/>
    </source>
</evidence>
<dbReference type="GO" id="GO:0005886">
    <property type="term" value="C:plasma membrane"/>
    <property type="evidence" value="ECO:0007669"/>
    <property type="project" value="UniProtKB-SubCell"/>
</dbReference>
<protein>
    <submittedName>
        <fullName evidence="8">Tight adherence protein C</fullName>
    </submittedName>
</protein>
<feature type="domain" description="Type II secretion system protein GspF" evidence="7">
    <location>
        <begin position="175"/>
        <end position="300"/>
    </location>
</feature>
<dbReference type="PANTHER" id="PTHR35007:SF2">
    <property type="entry name" value="PILUS ASSEMBLE PROTEIN"/>
    <property type="match status" value="1"/>
</dbReference>
<reference evidence="8 9" key="1">
    <citation type="submission" date="2017-10" db="EMBL/GenBank/DDBJ databases">
        <title>Sequencing the genomes of 1000 actinobacteria strains.</title>
        <authorList>
            <person name="Klenk H.-P."/>
        </authorList>
    </citation>
    <scope>NUCLEOTIDE SEQUENCE [LARGE SCALE GENOMIC DNA]</scope>
    <source>
        <strain evidence="8 9">DSM 21574</strain>
    </source>
</reference>
<keyword evidence="9" id="KW-1185">Reference proteome</keyword>
<dbReference type="Pfam" id="PF00482">
    <property type="entry name" value="T2SSF"/>
    <property type="match status" value="1"/>
</dbReference>
<accession>A0A2A9EB26</accession>
<dbReference type="InterPro" id="IPR018076">
    <property type="entry name" value="T2SS_GspF_dom"/>
</dbReference>
<comment type="subcellular location">
    <subcellularLocation>
        <location evidence="1">Cell membrane</location>
        <topology evidence="1">Multi-pass membrane protein</topology>
    </subcellularLocation>
</comment>
<feature type="transmembrane region" description="Helical" evidence="6">
    <location>
        <begin position="109"/>
        <end position="128"/>
    </location>
</feature>
<keyword evidence="3 6" id="KW-0812">Transmembrane</keyword>
<dbReference type="PANTHER" id="PTHR35007">
    <property type="entry name" value="INTEGRAL MEMBRANE PROTEIN-RELATED"/>
    <property type="match status" value="1"/>
</dbReference>
<dbReference type="RefSeq" id="WP_098457312.1">
    <property type="nucleotide sequence ID" value="NZ_PDJH01000001.1"/>
</dbReference>
<sequence length="311" mass="33325">MSPDQVKGAIIGLLGGLGVLTVVWRLRARRITFASRVAPYVGRRDTGSALLEERRAITPFPALEMLLSPWVASLEGLVARLGTPTAQLRRRLQRAGSRWTVEQYRAQQLLWGTVGLAVGLFLALVLSATRSLPVPLGAFLVLIAGATGAMLRDRALTRTIRDRDEVMLLEFPTIAELLALAVAAGEAPVAALQRVARKASGELSHELRTTLADVHAGASLSAALEGLADRTGLAPLSRFAEGVAVAVERGTPVAEVLRAQAQDVREQGKRTLMEVGGRKEVLMLVPVVFLVLPVTVVFAVFPSLFVLRIGL</sequence>
<dbReference type="Proteomes" id="UP000221394">
    <property type="component" value="Unassembled WGS sequence"/>
</dbReference>
<evidence type="ECO:0000256" key="4">
    <source>
        <dbReference type="ARBA" id="ARBA00022989"/>
    </source>
</evidence>
<dbReference type="OrthoDB" id="5185234at2"/>
<dbReference type="EMBL" id="PDJH01000001">
    <property type="protein sequence ID" value="PFG36094.1"/>
    <property type="molecule type" value="Genomic_DNA"/>
</dbReference>
<keyword evidence="5 6" id="KW-0472">Membrane</keyword>
<name>A0A2A9EB26_9MICO</name>
<evidence type="ECO:0000259" key="7">
    <source>
        <dbReference type="Pfam" id="PF00482"/>
    </source>
</evidence>
<feature type="transmembrane region" description="Helical" evidence="6">
    <location>
        <begin position="134"/>
        <end position="151"/>
    </location>
</feature>
<comment type="caution">
    <text evidence="8">The sequence shown here is derived from an EMBL/GenBank/DDBJ whole genome shotgun (WGS) entry which is preliminary data.</text>
</comment>
<feature type="transmembrane region" description="Helical" evidence="6">
    <location>
        <begin position="281"/>
        <end position="305"/>
    </location>
</feature>
<proteinExistence type="predicted"/>
<keyword evidence="4 6" id="KW-1133">Transmembrane helix</keyword>
<gene>
    <name evidence="8" type="ORF">ATL41_0803</name>
</gene>
<organism evidence="8 9">
    <name type="scientific">Flavimobilis soli</name>
    <dbReference type="NCBI Taxonomy" id="442709"/>
    <lineage>
        <taxon>Bacteria</taxon>
        <taxon>Bacillati</taxon>
        <taxon>Actinomycetota</taxon>
        <taxon>Actinomycetes</taxon>
        <taxon>Micrococcales</taxon>
        <taxon>Jonesiaceae</taxon>
        <taxon>Flavimobilis</taxon>
    </lineage>
</organism>